<comment type="caution">
    <text evidence="2">The sequence shown here is derived from an EMBL/GenBank/DDBJ whole genome shotgun (WGS) entry which is preliminary data.</text>
</comment>
<feature type="transmembrane region" description="Helical" evidence="1">
    <location>
        <begin position="50"/>
        <end position="70"/>
    </location>
</feature>
<feature type="transmembrane region" description="Helical" evidence="1">
    <location>
        <begin position="6"/>
        <end position="30"/>
    </location>
</feature>
<dbReference type="PATRIC" id="fig|317.174.peg.5236"/>
<dbReference type="EMBL" id="JPQT01000141">
    <property type="protein sequence ID" value="KFE45797.1"/>
    <property type="molecule type" value="Genomic_DNA"/>
</dbReference>
<feature type="transmembrane region" description="Helical" evidence="1">
    <location>
        <begin position="82"/>
        <end position="104"/>
    </location>
</feature>
<dbReference type="RefSeq" id="WP_047578713.1">
    <property type="nucleotide sequence ID" value="NZ_JPQT01000141.1"/>
</dbReference>
<dbReference type="Pfam" id="PF10027">
    <property type="entry name" value="DUF2269"/>
    <property type="match status" value="1"/>
</dbReference>
<protein>
    <submittedName>
        <fullName evidence="2">Membrane protein</fullName>
    </submittedName>
</protein>
<dbReference type="AlphaFoldDB" id="A0A085URI4"/>
<keyword evidence="1" id="KW-0472">Membrane</keyword>
<evidence type="ECO:0000313" key="2">
    <source>
        <dbReference type="EMBL" id="KFE45797.1"/>
    </source>
</evidence>
<reference evidence="2 3" key="1">
    <citation type="submission" date="2014-07" db="EMBL/GenBank/DDBJ databases">
        <title>Draft Genome Sequences of Environmental Pseudomonas syringae strains.</title>
        <authorList>
            <person name="Baltrus D.A."/>
            <person name="Berge O."/>
            <person name="Morris C."/>
        </authorList>
    </citation>
    <scope>NUCLEOTIDE SEQUENCE [LARGE SCALE GENOMIC DNA]</scope>
    <source>
        <strain evidence="2 3">CEB003</strain>
    </source>
</reference>
<gene>
    <name evidence="2" type="ORF">IV02_25645</name>
</gene>
<feature type="transmembrane region" description="Helical" evidence="1">
    <location>
        <begin position="116"/>
        <end position="138"/>
    </location>
</feature>
<accession>A0A085URI4</accession>
<dbReference type="InterPro" id="IPR018729">
    <property type="entry name" value="DUF2269_transmembrane"/>
</dbReference>
<proteinExistence type="predicted"/>
<keyword evidence="1" id="KW-1133">Transmembrane helix</keyword>
<evidence type="ECO:0000256" key="1">
    <source>
        <dbReference type="SAM" id="Phobius"/>
    </source>
</evidence>
<organism evidence="2 3">
    <name type="scientific">Pseudomonas syringae</name>
    <dbReference type="NCBI Taxonomy" id="317"/>
    <lineage>
        <taxon>Bacteria</taxon>
        <taxon>Pseudomonadati</taxon>
        <taxon>Pseudomonadota</taxon>
        <taxon>Gammaproteobacteria</taxon>
        <taxon>Pseudomonadales</taxon>
        <taxon>Pseudomonadaceae</taxon>
        <taxon>Pseudomonas</taxon>
    </lineage>
</organism>
<sequence>MEHFTTIKILHVVTTVLFLLSALGLAGFVIKQRRAGDVSVQNRLLQRPWLFVWLLMGLCLLIMPISGWWLVHYAGWSLGQTWLLSSGVLYTLGTLSWAWLVARLNRLRTEGGGKPAVTLGLAIFSAVCFIAIAGLMGAKPV</sequence>
<dbReference type="Proteomes" id="UP000028643">
    <property type="component" value="Unassembled WGS sequence"/>
</dbReference>
<keyword evidence="1" id="KW-0812">Transmembrane</keyword>
<evidence type="ECO:0000313" key="3">
    <source>
        <dbReference type="Proteomes" id="UP000028643"/>
    </source>
</evidence>
<name>A0A085URI4_PSESX</name>